<keyword evidence="3" id="KW-1185">Reference proteome</keyword>
<organism evidence="2 3">
    <name type="scientific">Cylindrobasidium torrendii FP15055 ss-10</name>
    <dbReference type="NCBI Taxonomy" id="1314674"/>
    <lineage>
        <taxon>Eukaryota</taxon>
        <taxon>Fungi</taxon>
        <taxon>Dikarya</taxon>
        <taxon>Basidiomycota</taxon>
        <taxon>Agaricomycotina</taxon>
        <taxon>Agaricomycetes</taxon>
        <taxon>Agaricomycetidae</taxon>
        <taxon>Agaricales</taxon>
        <taxon>Marasmiineae</taxon>
        <taxon>Physalacriaceae</taxon>
        <taxon>Cylindrobasidium</taxon>
    </lineage>
</organism>
<dbReference type="PANTHER" id="PTHR37287:SF1">
    <property type="entry name" value="INO EIGHTY SUBUNIT 1"/>
    <property type="match status" value="1"/>
</dbReference>
<gene>
    <name evidence="2" type="ORF">CYLTODRAFT_425925</name>
</gene>
<feature type="region of interest" description="Disordered" evidence="1">
    <location>
        <begin position="491"/>
        <end position="510"/>
    </location>
</feature>
<evidence type="ECO:0000313" key="3">
    <source>
        <dbReference type="Proteomes" id="UP000054007"/>
    </source>
</evidence>
<evidence type="ECO:0008006" key="4">
    <source>
        <dbReference type="Google" id="ProtNLM"/>
    </source>
</evidence>
<proteinExistence type="predicted"/>
<protein>
    <recommendedName>
        <fullName evidence="4">Ino eighty subunit 1</fullName>
    </recommendedName>
</protein>
<dbReference type="AlphaFoldDB" id="A0A0D7AZI4"/>
<dbReference type="OrthoDB" id="5413003at2759"/>
<evidence type="ECO:0000256" key="1">
    <source>
        <dbReference type="SAM" id="MobiDB-lite"/>
    </source>
</evidence>
<accession>A0A0D7AZI4</accession>
<dbReference type="GO" id="GO:0031011">
    <property type="term" value="C:Ino80 complex"/>
    <property type="evidence" value="ECO:0007669"/>
    <property type="project" value="InterPro"/>
</dbReference>
<dbReference type="EMBL" id="KN880682">
    <property type="protein sequence ID" value="KIY63642.1"/>
    <property type="molecule type" value="Genomic_DNA"/>
</dbReference>
<sequence>MSSTNPNGPAWAHADSVPPVGYASRKALPIKRNDAESLTREDVQYDLLNYIFSDSCVAFTPQIPGKTGKVTFRDLYVNALYNSAKCSKVLKDKMVETPAFALEFAKICLLTNVGRINTTMAFFPEMKTALRTYHPVPSLQKTDGNAQDAPRIKNCLKAALLPTEIKTVPPSTPDEILAKLREGRRPPTSVVNLIFVLSNHAAPLARVHWDGSMNFLDFFLPKPLSSADRSRCFLWFMHHYLEGPDVPNPFGDDFSRMHPDHAPRIRQLSPREAARENVDTEDEIVWGNQMSYQRNLFLRKLVSSMDGDKKGKATPHFVPVAAEPSTSTVAPRQPRGEKDETPFMFYVPGRDPVREHTPGQMGDHEMGDVAMGPLPRLRPVEGTRGHFEPRKDYPMQPAEPLQYQRQPMPLPNHMRPHSDQGRMSYRGMPARPPPPPLPHKRFEDGRTMMQQSWFAGIDSDPLADSDEERNDNHLLLDYKLRLEVLTRIRGRSPTPDSSLPERQFYTARIP</sequence>
<dbReference type="InterPro" id="IPR038014">
    <property type="entry name" value="Ies1"/>
</dbReference>
<dbReference type="STRING" id="1314674.A0A0D7AZI4"/>
<evidence type="ECO:0000313" key="2">
    <source>
        <dbReference type="EMBL" id="KIY63642.1"/>
    </source>
</evidence>
<dbReference type="PANTHER" id="PTHR37287">
    <property type="entry name" value="INO EIGHTY SUBUNIT 1"/>
    <property type="match status" value="1"/>
</dbReference>
<name>A0A0D7AZI4_9AGAR</name>
<dbReference type="Proteomes" id="UP000054007">
    <property type="component" value="Unassembled WGS sequence"/>
</dbReference>
<reference evidence="2 3" key="1">
    <citation type="journal article" date="2015" name="Fungal Genet. Biol.">
        <title>Evolution of novel wood decay mechanisms in Agaricales revealed by the genome sequences of Fistulina hepatica and Cylindrobasidium torrendii.</title>
        <authorList>
            <person name="Floudas D."/>
            <person name="Held B.W."/>
            <person name="Riley R."/>
            <person name="Nagy L.G."/>
            <person name="Koehler G."/>
            <person name="Ransdell A.S."/>
            <person name="Younus H."/>
            <person name="Chow J."/>
            <person name="Chiniquy J."/>
            <person name="Lipzen A."/>
            <person name="Tritt A."/>
            <person name="Sun H."/>
            <person name="Haridas S."/>
            <person name="LaButti K."/>
            <person name="Ohm R.A."/>
            <person name="Kues U."/>
            <person name="Blanchette R.A."/>
            <person name="Grigoriev I.V."/>
            <person name="Minto R.E."/>
            <person name="Hibbett D.S."/>
        </authorList>
    </citation>
    <scope>NUCLEOTIDE SEQUENCE [LARGE SCALE GENOMIC DNA]</scope>
    <source>
        <strain evidence="2 3">FP15055 ss-10</strain>
    </source>
</reference>